<evidence type="ECO:0000259" key="1">
    <source>
        <dbReference type="Pfam" id="PF20231"/>
    </source>
</evidence>
<comment type="caution">
    <text evidence="2">The sequence shown here is derived from an EMBL/GenBank/DDBJ whole genome shotgun (WGS) entry which is preliminary data.</text>
</comment>
<dbReference type="Pfam" id="PF20231">
    <property type="entry name" value="DUF6589"/>
    <property type="match status" value="1"/>
</dbReference>
<organism evidence="2 3">
    <name type="scientific">Suillus fuscotomentosus</name>
    <dbReference type="NCBI Taxonomy" id="1912939"/>
    <lineage>
        <taxon>Eukaryota</taxon>
        <taxon>Fungi</taxon>
        <taxon>Dikarya</taxon>
        <taxon>Basidiomycota</taxon>
        <taxon>Agaricomycotina</taxon>
        <taxon>Agaricomycetes</taxon>
        <taxon>Agaricomycetidae</taxon>
        <taxon>Boletales</taxon>
        <taxon>Suillineae</taxon>
        <taxon>Suillaceae</taxon>
        <taxon>Suillus</taxon>
    </lineage>
</organism>
<evidence type="ECO:0000313" key="3">
    <source>
        <dbReference type="Proteomes" id="UP001195769"/>
    </source>
</evidence>
<dbReference type="AlphaFoldDB" id="A0AAD4E4R6"/>
<dbReference type="GeneID" id="64669653"/>
<reference evidence="2" key="1">
    <citation type="journal article" date="2020" name="New Phytol.">
        <title>Comparative genomics reveals dynamic genome evolution in host specialist ectomycorrhizal fungi.</title>
        <authorList>
            <person name="Lofgren L.A."/>
            <person name="Nguyen N.H."/>
            <person name="Vilgalys R."/>
            <person name="Ruytinx J."/>
            <person name="Liao H.L."/>
            <person name="Branco S."/>
            <person name="Kuo A."/>
            <person name="LaButti K."/>
            <person name="Lipzen A."/>
            <person name="Andreopoulos W."/>
            <person name="Pangilinan J."/>
            <person name="Riley R."/>
            <person name="Hundley H."/>
            <person name="Na H."/>
            <person name="Barry K."/>
            <person name="Grigoriev I.V."/>
            <person name="Stajich J.E."/>
            <person name="Kennedy P.G."/>
        </authorList>
    </citation>
    <scope>NUCLEOTIDE SEQUENCE</scope>
    <source>
        <strain evidence="2">FC203</strain>
    </source>
</reference>
<feature type="domain" description="DUF6589" evidence="1">
    <location>
        <begin position="4"/>
        <end position="126"/>
    </location>
</feature>
<protein>
    <recommendedName>
        <fullName evidence="1">DUF6589 domain-containing protein</fullName>
    </recommendedName>
</protein>
<dbReference type="InterPro" id="IPR046496">
    <property type="entry name" value="DUF6589"/>
</dbReference>
<sequence>MENFQLAPGFFHVQLNQIWAILHVHQGSIEESGGLQYYISLLGRVRLGTEYPDYHTLVSFATQVLVRHITLYWETICGMSLSSLAEARHSPEEMKAFAMEIYHKYILSHALDQITGQSVDSQDSVL</sequence>
<dbReference type="EMBL" id="JABBWK010000040">
    <property type="protein sequence ID" value="KAG1898293.1"/>
    <property type="molecule type" value="Genomic_DNA"/>
</dbReference>
<evidence type="ECO:0000313" key="2">
    <source>
        <dbReference type="EMBL" id="KAG1898293.1"/>
    </source>
</evidence>
<dbReference type="RefSeq" id="XP_041223869.1">
    <property type="nucleotide sequence ID" value="XM_041375355.1"/>
</dbReference>
<name>A0AAD4E4R6_9AGAM</name>
<proteinExistence type="predicted"/>
<accession>A0AAD4E4R6</accession>
<dbReference type="Proteomes" id="UP001195769">
    <property type="component" value="Unassembled WGS sequence"/>
</dbReference>
<keyword evidence="3" id="KW-1185">Reference proteome</keyword>
<gene>
    <name evidence="2" type="ORF">F5891DRAFT_955742</name>
</gene>